<dbReference type="Proteomes" id="UP000031184">
    <property type="component" value="Unassembled WGS sequence"/>
</dbReference>
<protein>
    <submittedName>
        <fullName evidence="1">Uncharacterized protein</fullName>
    </submittedName>
</protein>
<accession>A0A0B4EMT7</accession>
<evidence type="ECO:0000313" key="1">
    <source>
        <dbReference type="EMBL" id="KID48230.1"/>
    </source>
</evidence>
<gene>
    <name evidence="1" type="ORF">C095_10985</name>
</gene>
<sequence>MKMMEWVENKKEKISKKKYLVLMKNQLTVF</sequence>
<name>A0A0B4EMT7_9FUSO</name>
<comment type="caution">
    <text evidence="1">The sequence shown here is derived from an EMBL/GenBank/DDBJ whole genome shotgun (WGS) entry which is preliminary data.</text>
</comment>
<evidence type="ECO:0000313" key="2">
    <source>
        <dbReference type="Proteomes" id="UP000031184"/>
    </source>
</evidence>
<reference evidence="1 2" key="1">
    <citation type="submission" date="2013-08" db="EMBL/GenBank/DDBJ databases">
        <title>An opportunistic ruminal bacterium that causes liver abscesses in cattle.</title>
        <authorList>
            <person name="Benahmed F.H."/>
            <person name="Rasmussen M."/>
            <person name="Harbottle H."/>
            <person name="Soppet D."/>
            <person name="Nagaraja T.G."/>
            <person name="Davidson M."/>
        </authorList>
    </citation>
    <scope>NUCLEOTIDE SEQUENCE [LARGE SCALE GENOMIC DNA]</scope>
    <source>
        <strain evidence="1 2">B35</strain>
    </source>
</reference>
<dbReference type="EMBL" id="AUZI01000027">
    <property type="protein sequence ID" value="KID48230.1"/>
    <property type="molecule type" value="Genomic_DNA"/>
</dbReference>
<organism evidence="1 2">
    <name type="scientific">Fusobacterium necrophorum subsp. funduliforme B35</name>
    <dbReference type="NCBI Taxonomy" id="1226633"/>
    <lineage>
        <taxon>Bacteria</taxon>
        <taxon>Fusobacteriati</taxon>
        <taxon>Fusobacteriota</taxon>
        <taxon>Fusobacteriia</taxon>
        <taxon>Fusobacteriales</taxon>
        <taxon>Fusobacteriaceae</taxon>
        <taxon>Fusobacterium</taxon>
    </lineage>
</organism>
<dbReference type="AlphaFoldDB" id="A0A0B4EMT7"/>
<dbReference type="PATRIC" id="fig|1226633.4.peg.2228"/>
<proteinExistence type="predicted"/>